<proteinExistence type="inferred from homology"/>
<dbReference type="SUPFAM" id="SSF52402">
    <property type="entry name" value="Adenine nucleotide alpha hydrolases-like"/>
    <property type="match status" value="1"/>
</dbReference>
<keyword evidence="3 8" id="KW-0479">Metal-binding</keyword>
<keyword evidence="2 8" id="KW-0436">Ligase</keyword>
<dbReference type="InterPro" id="IPR003694">
    <property type="entry name" value="NAD_synthase"/>
</dbReference>
<evidence type="ECO:0000313" key="12">
    <source>
        <dbReference type="EMBL" id="MBB4073253.1"/>
    </source>
</evidence>
<keyword evidence="5 8" id="KW-0067">ATP-binding</keyword>
<feature type="binding site" evidence="8">
    <location>
        <position position="159"/>
    </location>
    <ligand>
        <name>deamido-NAD(+)</name>
        <dbReference type="ChEBI" id="CHEBI:58437"/>
        <note>ligand shared between two neighboring subunits</note>
    </ligand>
</feature>
<dbReference type="GO" id="GO:0005737">
    <property type="term" value="C:cytoplasm"/>
    <property type="evidence" value="ECO:0007669"/>
    <property type="project" value="InterPro"/>
</dbReference>
<feature type="binding site" description="in other chain" evidence="8">
    <location>
        <position position="152"/>
    </location>
    <ligand>
        <name>deamido-NAD(+)</name>
        <dbReference type="ChEBI" id="CHEBI:58437"/>
        <note>ligand shared between two neighboring subunits</note>
    </ligand>
</feature>
<feature type="binding site" description="in other chain" evidence="8">
    <location>
        <begin position="236"/>
        <end position="237"/>
    </location>
    <ligand>
        <name>deamido-NAD(+)</name>
        <dbReference type="ChEBI" id="CHEBI:58437"/>
        <note>ligand shared between two neighboring subunits</note>
    </ligand>
</feature>
<comment type="caution">
    <text evidence="12">The sequence shown here is derived from an EMBL/GenBank/DDBJ whole genome shotgun (WGS) entry which is preliminary data.</text>
</comment>
<feature type="binding site" description="in other chain" evidence="8">
    <location>
        <position position="119"/>
    </location>
    <ligand>
        <name>deamido-NAD(+)</name>
        <dbReference type="ChEBI" id="CHEBI:58437"/>
        <note>ligand shared between two neighboring subunits</note>
    </ligand>
</feature>
<dbReference type="Proteomes" id="UP000559598">
    <property type="component" value="Unassembled WGS sequence"/>
</dbReference>
<comment type="pathway">
    <text evidence="8">Cofactor biosynthesis; NAD(+) biosynthesis; NAD(+) from deamido-NAD(+) (ammonia route): step 1/1.</text>
</comment>
<dbReference type="InterPro" id="IPR022310">
    <property type="entry name" value="NAD/GMP_synthase"/>
</dbReference>
<evidence type="ECO:0000259" key="11">
    <source>
        <dbReference type="Pfam" id="PF02540"/>
    </source>
</evidence>
<dbReference type="Gene3D" id="3.40.50.620">
    <property type="entry name" value="HUPs"/>
    <property type="match status" value="1"/>
</dbReference>
<evidence type="ECO:0000256" key="9">
    <source>
        <dbReference type="RuleBase" id="RU003811"/>
    </source>
</evidence>
<feature type="binding site" evidence="8">
    <location>
        <position position="190"/>
    </location>
    <ligand>
        <name>ATP</name>
        <dbReference type="ChEBI" id="CHEBI:30616"/>
    </ligand>
</feature>
<keyword evidence="13" id="KW-1185">Reference proteome</keyword>
<name>A0A840DNK3_9BACL</name>
<dbReference type="GO" id="GO:0003952">
    <property type="term" value="F:NAD+ synthase (glutamine-hydrolyzing) activity"/>
    <property type="evidence" value="ECO:0007669"/>
    <property type="project" value="InterPro"/>
</dbReference>
<reference evidence="12 13" key="1">
    <citation type="submission" date="2020-08" db="EMBL/GenBank/DDBJ databases">
        <title>Genomic Encyclopedia of Type Strains, Phase IV (KMG-IV): sequencing the most valuable type-strain genomes for metagenomic binning, comparative biology and taxonomic classification.</title>
        <authorList>
            <person name="Goeker M."/>
        </authorList>
    </citation>
    <scope>NUCLEOTIDE SEQUENCE [LARGE SCALE GENOMIC DNA]</scope>
    <source>
        <strain evidence="12 13">DSM 17075</strain>
    </source>
</reference>
<evidence type="ECO:0000256" key="8">
    <source>
        <dbReference type="HAMAP-Rule" id="MF_00193"/>
    </source>
</evidence>
<evidence type="ECO:0000256" key="5">
    <source>
        <dbReference type="ARBA" id="ARBA00022840"/>
    </source>
</evidence>
<evidence type="ECO:0000313" key="13">
    <source>
        <dbReference type="Proteomes" id="UP000559598"/>
    </source>
</evidence>
<dbReference type="GO" id="GO:0005524">
    <property type="term" value="F:ATP binding"/>
    <property type="evidence" value="ECO:0007669"/>
    <property type="project" value="UniProtKB-UniRule"/>
</dbReference>
<dbReference type="GO" id="GO:0046872">
    <property type="term" value="F:metal ion binding"/>
    <property type="evidence" value="ECO:0007669"/>
    <property type="project" value="UniProtKB-KW"/>
</dbReference>
<organism evidence="12 13">
    <name type="scientific">Anoxybacteroides voinovskiense</name>
    <dbReference type="NCBI Taxonomy" id="230470"/>
    <lineage>
        <taxon>Bacteria</taxon>
        <taxon>Bacillati</taxon>
        <taxon>Bacillota</taxon>
        <taxon>Bacilli</taxon>
        <taxon>Bacillales</taxon>
        <taxon>Anoxybacillaceae</taxon>
        <taxon>Anoxybacteroides</taxon>
    </lineage>
</organism>
<evidence type="ECO:0000256" key="7">
    <source>
        <dbReference type="ARBA" id="ARBA00023027"/>
    </source>
</evidence>
<dbReference type="UniPathway" id="UPA00253">
    <property type="reaction ID" value="UER00333"/>
</dbReference>
<feature type="binding site" evidence="8">
    <location>
        <position position="144"/>
    </location>
    <ligand>
        <name>Mg(2+)</name>
        <dbReference type="ChEBI" id="CHEBI:18420"/>
    </ligand>
</feature>
<sequence length="247" mass="27678">MMEQKIEKLIAWLREQVHNAGLNGAVVGISGGIDSAVVTHLIKRAFPNDSLGLIMPCKSNPKDKEDALKVVASCGIKHLEIDLTETHQTLFREIEKQLKEKGEWNEEAAKLGDANTRARLRMTTLYAVANNYGYLVVGTDNAAEWHTGYFTKYGDGGVDLVPLVHFTKGEVREMARILGVPEEIITKAPSAGLWEGQTDESEMGTTYEMIDKYLKGEDIPEKDRQIIERLHNRSHHKRQLAIAPPKF</sequence>
<dbReference type="NCBIfam" id="TIGR00552">
    <property type="entry name" value="nadE"/>
    <property type="match status" value="1"/>
</dbReference>
<dbReference type="HAMAP" id="MF_00193">
    <property type="entry name" value="NadE_ammonia_dep"/>
    <property type="match status" value="1"/>
</dbReference>
<evidence type="ECO:0000256" key="6">
    <source>
        <dbReference type="ARBA" id="ARBA00022842"/>
    </source>
</evidence>
<keyword evidence="6 8" id="KW-0460">Magnesium</keyword>
<dbReference type="GO" id="GO:0009435">
    <property type="term" value="P:NAD+ biosynthetic process"/>
    <property type="evidence" value="ECO:0007669"/>
    <property type="project" value="UniProtKB-UniRule"/>
</dbReference>
<dbReference type="EC" id="6.3.1.5" evidence="8 10"/>
<feature type="binding site" evidence="8">
    <location>
        <position position="34"/>
    </location>
    <ligand>
        <name>Mg(2+)</name>
        <dbReference type="ChEBI" id="CHEBI:18420"/>
    </ligand>
</feature>
<dbReference type="PANTHER" id="PTHR23090">
    <property type="entry name" value="NH 3 /GLUTAMINE-DEPENDENT NAD + SYNTHETASE"/>
    <property type="match status" value="1"/>
</dbReference>
<dbReference type="PANTHER" id="PTHR23090:SF9">
    <property type="entry name" value="GLUTAMINE-DEPENDENT NAD(+) SYNTHETASE"/>
    <property type="match status" value="1"/>
</dbReference>
<dbReference type="CDD" id="cd00553">
    <property type="entry name" value="NAD_synthase"/>
    <property type="match status" value="1"/>
</dbReference>
<dbReference type="InterPro" id="IPR014729">
    <property type="entry name" value="Rossmann-like_a/b/a_fold"/>
</dbReference>
<dbReference type="Pfam" id="PF02540">
    <property type="entry name" value="NAD_synthase"/>
    <property type="match status" value="1"/>
</dbReference>
<comment type="function">
    <text evidence="8">Catalyzes the ATP-dependent amidation of deamido-NAD to form NAD. Uses ammonia as a nitrogen source.</text>
</comment>
<dbReference type="GO" id="GO:0008795">
    <property type="term" value="F:NAD+ synthase activity"/>
    <property type="evidence" value="ECO:0007669"/>
    <property type="project" value="UniProtKB-UniRule"/>
</dbReference>
<evidence type="ECO:0000256" key="10">
    <source>
        <dbReference type="RuleBase" id="RU003812"/>
    </source>
</evidence>
<dbReference type="EMBL" id="JACIDE010000005">
    <property type="protein sequence ID" value="MBB4073253.1"/>
    <property type="molecule type" value="Genomic_DNA"/>
</dbReference>
<protein>
    <recommendedName>
        <fullName evidence="8 10">NH(3)-dependent NAD(+) synthetase</fullName>
        <ecNumber evidence="8 10">6.3.1.5</ecNumber>
    </recommendedName>
</protein>
<comment type="catalytic activity">
    <reaction evidence="8 10">
        <text>deamido-NAD(+) + NH4(+) + ATP = AMP + diphosphate + NAD(+) + H(+)</text>
        <dbReference type="Rhea" id="RHEA:21188"/>
        <dbReference type="ChEBI" id="CHEBI:15378"/>
        <dbReference type="ChEBI" id="CHEBI:28938"/>
        <dbReference type="ChEBI" id="CHEBI:30616"/>
        <dbReference type="ChEBI" id="CHEBI:33019"/>
        <dbReference type="ChEBI" id="CHEBI:57540"/>
        <dbReference type="ChEBI" id="CHEBI:58437"/>
        <dbReference type="ChEBI" id="CHEBI:456215"/>
        <dbReference type="EC" id="6.3.1.5"/>
    </reaction>
</comment>
<dbReference type="AlphaFoldDB" id="A0A840DNK3"/>
<feature type="binding site" evidence="8">
    <location>
        <position position="168"/>
    </location>
    <ligand>
        <name>ATP</name>
        <dbReference type="ChEBI" id="CHEBI:30616"/>
    </ligand>
</feature>
<evidence type="ECO:0000256" key="2">
    <source>
        <dbReference type="ARBA" id="ARBA00022598"/>
    </source>
</evidence>
<gene>
    <name evidence="8" type="primary">nadE</name>
    <name evidence="12" type="ORF">GGR02_001014</name>
</gene>
<feature type="binding site" evidence="8">
    <location>
        <begin position="28"/>
        <end position="35"/>
    </location>
    <ligand>
        <name>ATP</name>
        <dbReference type="ChEBI" id="CHEBI:30616"/>
    </ligand>
</feature>
<feature type="domain" description="NAD/GMP synthase" evidence="11">
    <location>
        <begin position="6"/>
        <end position="240"/>
    </location>
</feature>
<dbReference type="InterPro" id="IPR022926">
    <property type="entry name" value="NH(3)-dep_NAD(+)_synth"/>
</dbReference>
<keyword evidence="4 8" id="KW-0547">Nucleotide-binding</keyword>
<evidence type="ECO:0000256" key="4">
    <source>
        <dbReference type="ARBA" id="ARBA00022741"/>
    </source>
</evidence>
<evidence type="ECO:0000256" key="1">
    <source>
        <dbReference type="ARBA" id="ARBA00005859"/>
    </source>
</evidence>
<accession>A0A840DNK3</accession>
<comment type="subunit">
    <text evidence="8">Homodimer.</text>
</comment>
<comment type="similarity">
    <text evidence="1 8 9">Belongs to the NAD synthetase family.</text>
</comment>
<keyword evidence="7 8" id="KW-0520">NAD</keyword>
<dbReference type="GO" id="GO:0004359">
    <property type="term" value="F:glutaminase activity"/>
    <property type="evidence" value="ECO:0007669"/>
    <property type="project" value="InterPro"/>
</dbReference>
<evidence type="ECO:0000256" key="3">
    <source>
        <dbReference type="ARBA" id="ARBA00022723"/>
    </source>
</evidence>
<feature type="binding site" evidence="8">
    <location>
        <position position="139"/>
    </location>
    <ligand>
        <name>ATP</name>
        <dbReference type="ChEBI" id="CHEBI:30616"/>
    </ligand>
</feature>